<gene>
    <name evidence="1" type="ORF">LCGC14_1338850</name>
</gene>
<dbReference type="AlphaFoldDB" id="A0A0F9MV67"/>
<organism evidence="1">
    <name type="scientific">marine sediment metagenome</name>
    <dbReference type="NCBI Taxonomy" id="412755"/>
    <lineage>
        <taxon>unclassified sequences</taxon>
        <taxon>metagenomes</taxon>
        <taxon>ecological metagenomes</taxon>
    </lineage>
</organism>
<protein>
    <submittedName>
        <fullName evidence="1">Uncharacterized protein</fullName>
    </submittedName>
</protein>
<accession>A0A0F9MV67</accession>
<comment type="caution">
    <text evidence="1">The sequence shown here is derived from an EMBL/GenBank/DDBJ whole genome shotgun (WGS) entry which is preliminary data.</text>
</comment>
<evidence type="ECO:0000313" key="1">
    <source>
        <dbReference type="EMBL" id="KKM80535.1"/>
    </source>
</evidence>
<name>A0A0F9MV67_9ZZZZ</name>
<sequence>MANFILKFPVRGINKSRLPDEQPEATSPGLNNMRAFDIADDRVRGGQRPGMAKRYSEVVSQYVVGGPIVAMCEVSVVEL</sequence>
<proteinExistence type="predicted"/>
<dbReference type="EMBL" id="LAZR01008164">
    <property type="protein sequence ID" value="KKM80535.1"/>
    <property type="molecule type" value="Genomic_DNA"/>
</dbReference>
<reference evidence="1" key="1">
    <citation type="journal article" date="2015" name="Nature">
        <title>Complex archaea that bridge the gap between prokaryotes and eukaryotes.</title>
        <authorList>
            <person name="Spang A."/>
            <person name="Saw J.H."/>
            <person name="Jorgensen S.L."/>
            <person name="Zaremba-Niedzwiedzka K."/>
            <person name="Martijn J."/>
            <person name="Lind A.E."/>
            <person name="van Eijk R."/>
            <person name="Schleper C."/>
            <person name="Guy L."/>
            <person name="Ettema T.J."/>
        </authorList>
    </citation>
    <scope>NUCLEOTIDE SEQUENCE</scope>
</reference>